<name>A0A084VA86_ANOSI</name>
<organism evidence="2">
    <name type="scientific">Anopheles sinensis</name>
    <name type="common">Mosquito</name>
    <dbReference type="NCBI Taxonomy" id="74873"/>
    <lineage>
        <taxon>Eukaryota</taxon>
        <taxon>Metazoa</taxon>
        <taxon>Ecdysozoa</taxon>
        <taxon>Arthropoda</taxon>
        <taxon>Hexapoda</taxon>
        <taxon>Insecta</taxon>
        <taxon>Pterygota</taxon>
        <taxon>Neoptera</taxon>
        <taxon>Endopterygota</taxon>
        <taxon>Diptera</taxon>
        <taxon>Nematocera</taxon>
        <taxon>Culicoidea</taxon>
        <taxon>Culicidae</taxon>
        <taxon>Anophelinae</taxon>
        <taxon>Anopheles</taxon>
    </lineage>
</organism>
<evidence type="ECO:0000313" key="3">
    <source>
        <dbReference type="EnsemblMetazoa" id="ASIC000589-PA"/>
    </source>
</evidence>
<reference evidence="2 4" key="1">
    <citation type="journal article" date="2014" name="BMC Genomics">
        <title>Genome sequence of Anopheles sinensis provides insight into genetics basis of mosquito competence for malaria parasites.</title>
        <authorList>
            <person name="Zhou D."/>
            <person name="Zhang D."/>
            <person name="Ding G."/>
            <person name="Shi L."/>
            <person name="Hou Q."/>
            <person name="Ye Y."/>
            <person name="Xu Y."/>
            <person name="Zhou H."/>
            <person name="Xiong C."/>
            <person name="Li S."/>
            <person name="Yu J."/>
            <person name="Hong S."/>
            <person name="Yu X."/>
            <person name="Zou P."/>
            <person name="Chen C."/>
            <person name="Chang X."/>
            <person name="Wang W."/>
            <person name="Lv Y."/>
            <person name="Sun Y."/>
            <person name="Ma L."/>
            <person name="Shen B."/>
            <person name="Zhu C."/>
        </authorList>
    </citation>
    <scope>NUCLEOTIDE SEQUENCE [LARGE SCALE GENOMIC DNA]</scope>
</reference>
<dbReference type="EMBL" id="KE524109">
    <property type="protein sequence ID" value="KFB34880.1"/>
    <property type="molecule type" value="Genomic_DNA"/>
</dbReference>
<protein>
    <submittedName>
        <fullName evidence="2 3">Uncharacterized protein</fullName>
    </submittedName>
</protein>
<dbReference type="VEuPathDB" id="VectorBase:ASIC000589"/>
<dbReference type="AlphaFoldDB" id="A0A084VA86"/>
<accession>A0A084VA86</accession>
<dbReference type="EnsemblMetazoa" id="ASIC000589-RA">
    <property type="protein sequence ID" value="ASIC000589-PA"/>
    <property type="gene ID" value="ASIC000589"/>
</dbReference>
<proteinExistence type="predicted"/>
<feature type="region of interest" description="Disordered" evidence="1">
    <location>
        <begin position="1"/>
        <end position="77"/>
    </location>
</feature>
<reference evidence="3" key="2">
    <citation type="submission" date="2020-05" db="UniProtKB">
        <authorList>
            <consortium name="EnsemblMetazoa"/>
        </authorList>
    </citation>
    <scope>IDENTIFICATION</scope>
</reference>
<keyword evidence="4" id="KW-1185">Reference proteome</keyword>
<sequence length="77" mass="7657">MVTAGHDGTAPPYLAFPGALNSTSENICSGDGGPSSGGLSDSSKALDPGMQNEPGMHFPPRCTVGTVPFPGKPTGAR</sequence>
<dbReference type="Proteomes" id="UP000030765">
    <property type="component" value="Unassembled WGS sequence"/>
</dbReference>
<evidence type="ECO:0000313" key="2">
    <source>
        <dbReference type="EMBL" id="KFB34880.1"/>
    </source>
</evidence>
<evidence type="ECO:0000256" key="1">
    <source>
        <dbReference type="SAM" id="MobiDB-lite"/>
    </source>
</evidence>
<evidence type="ECO:0000313" key="4">
    <source>
        <dbReference type="Proteomes" id="UP000030765"/>
    </source>
</evidence>
<gene>
    <name evidence="2" type="ORF">ZHAS_00000589</name>
</gene>
<dbReference type="EMBL" id="ATLV01003047">
    <property type="status" value="NOT_ANNOTATED_CDS"/>
    <property type="molecule type" value="Genomic_DNA"/>
</dbReference>